<keyword evidence="3" id="KW-0238">DNA-binding</keyword>
<comment type="similarity">
    <text evidence="1">Belongs to the LysR transcriptional regulatory family.</text>
</comment>
<keyword evidence="2" id="KW-0805">Transcription regulation</keyword>
<protein>
    <submittedName>
        <fullName evidence="6">Iron-regulated virulence regulatory protein IrgB</fullName>
    </submittedName>
</protein>
<dbReference type="InterPro" id="IPR036388">
    <property type="entry name" value="WH-like_DNA-bd_sf"/>
</dbReference>
<feature type="domain" description="HTH lysR-type" evidence="5">
    <location>
        <begin position="4"/>
        <end position="61"/>
    </location>
</feature>
<name>A0ABQ1PSW1_9GAMM</name>
<dbReference type="PROSITE" id="PS50931">
    <property type="entry name" value="HTH_LYSR"/>
    <property type="match status" value="1"/>
</dbReference>
<dbReference type="Pfam" id="PF03466">
    <property type="entry name" value="LysR_substrate"/>
    <property type="match status" value="1"/>
</dbReference>
<accession>A0ABQ1PSW1</accession>
<reference evidence="7" key="1">
    <citation type="journal article" date="2019" name="Int. J. Syst. Evol. Microbiol.">
        <title>The Global Catalogue of Microorganisms (GCM) 10K type strain sequencing project: providing services to taxonomists for standard genome sequencing and annotation.</title>
        <authorList>
            <consortium name="The Broad Institute Genomics Platform"/>
            <consortium name="The Broad Institute Genome Sequencing Center for Infectious Disease"/>
            <person name="Wu L."/>
            <person name="Ma J."/>
        </authorList>
    </citation>
    <scope>NUCLEOTIDE SEQUENCE [LARGE SCALE GENOMIC DNA]</scope>
    <source>
        <strain evidence="7">CGMCC 1.12482</strain>
    </source>
</reference>
<dbReference type="Pfam" id="PF00126">
    <property type="entry name" value="HTH_1"/>
    <property type="match status" value="1"/>
</dbReference>
<dbReference type="InterPro" id="IPR058163">
    <property type="entry name" value="LysR-type_TF_proteobact-type"/>
</dbReference>
<evidence type="ECO:0000256" key="1">
    <source>
        <dbReference type="ARBA" id="ARBA00009437"/>
    </source>
</evidence>
<dbReference type="SUPFAM" id="SSF53850">
    <property type="entry name" value="Periplasmic binding protein-like II"/>
    <property type="match status" value="1"/>
</dbReference>
<evidence type="ECO:0000259" key="5">
    <source>
        <dbReference type="PROSITE" id="PS50931"/>
    </source>
</evidence>
<evidence type="ECO:0000313" key="7">
    <source>
        <dbReference type="Proteomes" id="UP000638188"/>
    </source>
</evidence>
<dbReference type="InterPro" id="IPR036390">
    <property type="entry name" value="WH_DNA-bd_sf"/>
</dbReference>
<organism evidence="6 7">
    <name type="scientific">Halopseudomonas salina</name>
    <dbReference type="NCBI Taxonomy" id="1323744"/>
    <lineage>
        <taxon>Bacteria</taxon>
        <taxon>Pseudomonadati</taxon>
        <taxon>Pseudomonadota</taxon>
        <taxon>Gammaproteobacteria</taxon>
        <taxon>Pseudomonadales</taxon>
        <taxon>Pseudomonadaceae</taxon>
        <taxon>Halopseudomonas</taxon>
    </lineage>
</organism>
<proteinExistence type="inferred from homology"/>
<dbReference type="Proteomes" id="UP000638188">
    <property type="component" value="Unassembled WGS sequence"/>
</dbReference>
<dbReference type="Gene3D" id="1.10.10.10">
    <property type="entry name" value="Winged helix-like DNA-binding domain superfamily/Winged helix DNA-binding domain"/>
    <property type="match status" value="1"/>
</dbReference>
<dbReference type="EMBL" id="BMFF01000004">
    <property type="protein sequence ID" value="GGD03118.1"/>
    <property type="molecule type" value="Genomic_DNA"/>
</dbReference>
<dbReference type="InterPro" id="IPR000847">
    <property type="entry name" value="LysR_HTH_N"/>
</dbReference>
<evidence type="ECO:0000256" key="4">
    <source>
        <dbReference type="ARBA" id="ARBA00023163"/>
    </source>
</evidence>
<keyword evidence="4" id="KW-0804">Transcription</keyword>
<evidence type="ECO:0000313" key="6">
    <source>
        <dbReference type="EMBL" id="GGD03118.1"/>
    </source>
</evidence>
<dbReference type="PANTHER" id="PTHR30537:SF66">
    <property type="entry name" value="IRON-REGULATED VIRULENCE REGULATORY PROTEIN IRGB"/>
    <property type="match status" value="1"/>
</dbReference>
<comment type="caution">
    <text evidence="6">The sequence shown here is derived from an EMBL/GenBank/DDBJ whole genome shotgun (WGS) entry which is preliminary data.</text>
</comment>
<dbReference type="Gene3D" id="3.40.190.290">
    <property type="match status" value="1"/>
</dbReference>
<sequence length="303" mass="33551">MVMHDFNEISVFAAVVEQGGLTPVSHSMGLPKSTLSRRISQLEGRVGQRLLLRHSNRMVPTEAGSLFYDYCRQLMDLAEQSQQSLDDLREEVSGQLVLHVHNAFERGWLPAVVDGFLALHPGIHLELVVAAGSPDAGRGGIGDLWLWLGPGQSSSLRCEQLGRWETALYASPGYLASHGIPERPDQLGRHRWVNLLDAGSRPVLLQHESGREYLFTPAPSRLKANTLVLQADSLVRGQGIGVLPSWYASRYEQAHPGSFVKCLPEWQPASLQVGLHYSFGRPARKVSALAECLRREIPAEWID</sequence>
<keyword evidence="7" id="KW-1185">Reference proteome</keyword>
<evidence type="ECO:0000256" key="2">
    <source>
        <dbReference type="ARBA" id="ARBA00023015"/>
    </source>
</evidence>
<dbReference type="SUPFAM" id="SSF46785">
    <property type="entry name" value="Winged helix' DNA-binding domain"/>
    <property type="match status" value="1"/>
</dbReference>
<evidence type="ECO:0000256" key="3">
    <source>
        <dbReference type="ARBA" id="ARBA00023125"/>
    </source>
</evidence>
<dbReference type="PANTHER" id="PTHR30537">
    <property type="entry name" value="HTH-TYPE TRANSCRIPTIONAL REGULATOR"/>
    <property type="match status" value="1"/>
</dbReference>
<dbReference type="InterPro" id="IPR005119">
    <property type="entry name" value="LysR_subst-bd"/>
</dbReference>
<gene>
    <name evidence="6" type="primary">irgB</name>
    <name evidence="6" type="ORF">GCM10007418_22850</name>
</gene>